<comment type="caution">
    <text evidence="1">The sequence shown here is derived from an EMBL/GenBank/DDBJ whole genome shotgun (WGS) entry which is preliminary data.</text>
</comment>
<evidence type="ECO:0000313" key="1">
    <source>
        <dbReference type="EMBL" id="CAI8052815.1"/>
    </source>
</evidence>
<dbReference type="EMBL" id="CASHTH010004040">
    <property type="protein sequence ID" value="CAI8052815.1"/>
    <property type="molecule type" value="Genomic_DNA"/>
</dbReference>
<sequence length="163" mass="18160">MVRAVLDGQEDRSAGRLRDSVGQLLGRVTSQVTGNSDVWELYADYHCSSSDTLDQEKGLLELQKAQRCARQVRGWDRQWTGLERAAHLTLKYCHKCRELSQVREDGSQSVQSLSSAKLALQGIITKTKGFGIVVTEEQEGLIAKLEDEQSHLQSSLAELQTTN</sequence>
<name>A0AA35TQZ2_GEOBA</name>
<gene>
    <name evidence="1" type="ORF">GBAR_LOCUS28898</name>
</gene>
<organism evidence="1 2">
    <name type="scientific">Geodia barretti</name>
    <name type="common">Barrett's horny sponge</name>
    <dbReference type="NCBI Taxonomy" id="519541"/>
    <lineage>
        <taxon>Eukaryota</taxon>
        <taxon>Metazoa</taxon>
        <taxon>Porifera</taxon>
        <taxon>Demospongiae</taxon>
        <taxon>Heteroscleromorpha</taxon>
        <taxon>Tetractinellida</taxon>
        <taxon>Astrophorina</taxon>
        <taxon>Geodiidae</taxon>
        <taxon>Geodia</taxon>
    </lineage>
</organism>
<dbReference type="Proteomes" id="UP001174909">
    <property type="component" value="Unassembled WGS sequence"/>
</dbReference>
<dbReference type="AlphaFoldDB" id="A0AA35TQZ2"/>
<evidence type="ECO:0000313" key="2">
    <source>
        <dbReference type="Proteomes" id="UP001174909"/>
    </source>
</evidence>
<proteinExistence type="predicted"/>
<accession>A0AA35TQZ2</accession>
<protein>
    <submittedName>
        <fullName evidence="1">Tetratricopeptide repeat protein 27</fullName>
    </submittedName>
</protein>
<reference evidence="1" key="1">
    <citation type="submission" date="2023-03" db="EMBL/GenBank/DDBJ databases">
        <authorList>
            <person name="Steffen K."/>
            <person name="Cardenas P."/>
        </authorList>
    </citation>
    <scope>NUCLEOTIDE SEQUENCE</scope>
</reference>
<keyword evidence="2" id="KW-1185">Reference proteome</keyword>